<dbReference type="InterPro" id="IPR038595">
    <property type="entry name" value="LOR_sf"/>
</dbReference>
<evidence type="ECO:0000256" key="1">
    <source>
        <dbReference type="ARBA" id="ARBA00005437"/>
    </source>
</evidence>
<dbReference type="AlphaFoldDB" id="A0AAD4IZR1"/>
<dbReference type="InterPro" id="IPR025659">
    <property type="entry name" value="Tubby-like_C"/>
</dbReference>
<dbReference type="Gene3D" id="2.40.160.200">
    <property type="entry name" value="LURP1-related"/>
    <property type="match status" value="1"/>
</dbReference>
<proteinExistence type="inferred from homology"/>
<dbReference type="InterPro" id="IPR007612">
    <property type="entry name" value="LOR"/>
</dbReference>
<dbReference type="PANTHER" id="PTHR31087:SF153">
    <property type="entry name" value="PROTEIN LURP-ONE-RELATED 11"/>
    <property type="match status" value="1"/>
</dbReference>
<accession>A0AAD4IZR1</accession>
<dbReference type="SUPFAM" id="SSF54518">
    <property type="entry name" value="Tubby C-terminal domain-like"/>
    <property type="match status" value="1"/>
</dbReference>
<protein>
    <recommendedName>
        <fullName evidence="4">Protein LURP-one-related 4-like</fullName>
    </recommendedName>
</protein>
<evidence type="ECO:0000313" key="3">
    <source>
        <dbReference type="Proteomes" id="UP001190926"/>
    </source>
</evidence>
<gene>
    <name evidence="2" type="ORF">C2S53_016982</name>
</gene>
<comment type="caution">
    <text evidence="2">The sequence shown here is derived from an EMBL/GenBank/DDBJ whole genome shotgun (WGS) entry which is preliminary data.</text>
</comment>
<dbReference type="Proteomes" id="UP001190926">
    <property type="component" value="Unassembled WGS sequence"/>
</dbReference>
<dbReference type="Pfam" id="PF04525">
    <property type="entry name" value="LOR"/>
    <property type="match status" value="1"/>
</dbReference>
<reference evidence="2 3" key="1">
    <citation type="journal article" date="2021" name="Nat. Commun.">
        <title>Incipient diploidization of the medicinal plant Perilla within 10,000 years.</title>
        <authorList>
            <person name="Zhang Y."/>
            <person name="Shen Q."/>
            <person name="Leng L."/>
            <person name="Zhang D."/>
            <person name="Chen S."/>
            <person name="Shi Y."/>
            <person name="Ning Z."/>
            <person name="Chen S."/>
        </authorList>
    </citation>
    <scope>NUCLEOTIDE SEQUENCE [LARGE SCALE GENOMIC DNA]</scope>
    <source>
        <strain evidence="3">cv. PC099</strain>
    </source>
</reference>
<sequence length="200" mass="22461">MAKIHPHPTAETCSDQSSSGRETFTVWMKSLVFHGNGCTVFNSKGHVVFRVDNYQQRCSRKVLLMDSTGNVLFSLNRKKLGMFGCWEGFKWIDSDVRMKRPLFQVRRNRAILSRDNSCQVILGCDKLNRKNDYKIIGFEGKSSLKITDFSGKVLAEATQKQSSEGVGLGDDVLTLMVEANVDQSLIMALVTVYGLINNKL</sequence>
<comment type="similarity">
    <text evidence="1">Belongs to the LOR family.</text>
</comment>
<dbReference type="EMBL" id="SDAM02000556">
    <property type="protein sequence ID" value="KAH6823998.1"/>
    <property type="molecule type" value="Genomic_DNA"/>
</dbReference>
<keyword evidence="3" id="KW-1185">Reference proteome</keyword>
<organism evidence="2 3">
    <name type="scientific">Perilla frutescens var. hirtella</name>
    <name type="common">Perilla citriodora</name>
    <name type="synonym">Perilla setoyensis</name>
    <dbReference type="NCBI Taxonomy" id="608512"/>
    <lineage>
        <taxon>Eukaryota</taxon>
        <taxon>Viridiplantae</taxon>
        <taxon>Streptophyta</taxon>
        <taxon>Embryophyta</taxon>
        <taxon>Tracheophyta</taxon>
        <taxon>Spermatophyta</taxon>
        <taxon>Magnoliopsida</taxon>
        <taxon>eudicotyledons</taxon>
        <taxon>Gunneridae</taxon>
        <taxon>Pentapetalae</taxon>
        <taxon>asterids</taxon>
        <taxon>lamiids</taxon>
        <taxon>Lamiales</taxon>
        <taxon>Lamiaceae</taxon>
        <taxon>Nepetoideae</taxon>
        <taxon>Elsholtzieae</taxon>
        <taxon>Perilla</taxon>
    </lineage>
</organism>
<evidence type="ECO:0008006" key="4">
    <source>
        <dbReference type="Google" id="ProtNLM"/>
    </source>
</evidence>
<dbReference type="PANTHER" id="PTHR31087">
    <property type="match status" value="1"/>
</dbReference>
<name>A0AAD4IZR1_PERFH</name>
<evidence type="ECO:0000313" key="2">
    <source>
        <dbReference type="EMBL" id="KAH6823998.1"/>
    </source>
</evidence>